<organism evidence="7 8">
    <name type="scientific">Candidatus Anaerobutyricum stercoris</name>
    <dbReference type="NCBI Taxonomy" id="2838457"/>
    <lineage>
        <taxon>Bacteria</taxon>
        <taxon>Bacillati</taxon>
        <taxon>Bacillota</taxon>
        <taxon>Clostridia</taxon>
        <taxon>Lachnospirales</taxon>
        <taxon>Lachnospiraceae</taxon>
        <taxon>Anaerobutyricum</taxon>
    </lineage>
</organism>
<dbReference type="GO" id="GO:0030313">
    <property type="term" value="C:cell envelope"/>
    <property type="evidence" value="ECO:0007669"/>
    <property type="project" value="UniProtKB-SubCell"/>
</dbReference>
<dbReference type="Pfam" id="PF00497">
    <property type="entry name" value="SBP_bac_3"/>
    <property type="match status" value="1"/>
</dbReference>
<evidence type="ECO:0000256" key="5">
    <source>
        <dbReference type="SAM" id="SignalP"/>
    </source>
</evidence>
<evidence type="ECO:0000313" key="8">
    <source>
        <dbReference type="Proteomes" id="UP000824049"/>
    </source>
</evidence>
<feature type="non-terminal residue" evidence="7">
    <location>
        <position position="262"/>
    </location>
</feature>
<accession>A0A9D2J819</accession>
<evidence type="ECO:0000256" key="1">
    <source>
        <dbReference type="ARBA" id="ARBA00004196"/>
    </source>
</evidence>
<dbReference type="InterPro" id="IPR018313">
    <property type="entry name" value="SBP_3_CS"/>
</dbReference>
<dbReference type="AlphaFoldDB" id="A0A9D2J819"/>
<dbReference type="SMART" id="SM00062">
    <property type="entry name" value="PBPb"/>
    <property type="match status" value="1"/>
</dbReference>
<dbReference type="SUPFAM" id="SSF53850">
    <property type="entry name" value="Periplasmic binding protein-like II"/>
    <property type="match status" value="1"/>
</dbReference>
<protein>
    <submittedName>
        <fullName evidence="7">Transporter substrate-binding domain-containing protein</fullName>
    </submittedName>
</protein>
<dbReference type="InterPro" id="IPR001638">
    <property type="entry name" value="Solute-binding_3/MltF_N"/>
</dbReference>
<comment type="subcellular location">
    <subcellularLocation>
        <location evidence="1">Cell envelope</location>
    </subcellularLocation>
</comment>
<reference evidence="7" key="1">
    <citation type="journal article" date="2021" name="PeerJ">
        <title>Extensive microbial diversity within the chicken gut microbiome revealed by metagenomics and culture.</title>
        <authorList>
            <person name="Gilroy R."/>
            <person name="Ravi A."/>
            <person name="Getino M."/>
            <person name="Pursley I."/>
            <person name="Horton D.L."/>
            <person name="Alikhan N.F."/>
            <person name="Baker D."/>
            <person name="Gharbi K."/>
            <person name="Hall N."/>
            <person name="Watson M."/>
            <person name="Adriaenssens E.M."/>
            <person name="Foster-Nyarko E."/>
            <person name="Jarju S."/>
            <person name="Secka A."/>
            <person name="Antonio M."/>
            <person name="Oren A."/>
            <person name="Chaudhuri R.R."/>
            <person name="La Ragione R."/>
            <person name="Hildebrand F."/>
            <person name="Pallen M.J."/>
        </authorList>
    </citation>
    <scope>NUCLEOTIDE SEQUENCE</scope>
    <source>
        <strain evidence="7">CHK179-28034</strain>
    </source>
</reference>
<evidence type="ECO:0000256" key="2">
    <source>
        <dbReference type="ARBA" id="ARBA00010333"/>
    </source>
</evidence>
<reference evidence="7" key="2">
    <citation type="submission" date="2021-04" db="EMBL/GenBank/DDBJ databases">
        <authorList>
            <person name="Gilroy R."/>
        </authorList>
    </citation>
    <scope>NUCLEOTIDE SEQUENCE</scope>
    <source>
        <strain evidence="7">CHK179-28034</strain>
    </source>
</reference>
<sequence>MKFRKVVTLAMAAVLGAALLTGCGSSTQDTQDNAAEGNTTASAESTVPTVTEGKLIMATNAYFPPYEYYEGSQIVGIDVEIAEAIGEKLGLEVEVQDMEFDSIITAVATGKADLGLAGMTVTPERRQNVNFSDTYATGIQSVIVKEDSDIQTIDDLQGKKIGVQLSTTGDLYASDDFGEENVEKFNKGNDAVLALTQDRVDAVIIDNQPALSFVESNDGLKILDTQYAEEEYAACISKDNEELLEAVNGALAELKEDGTIQS</sequence>
<dbReference type="Proteomes" id="UP000824049">
    <property type="component" value="Unassembled WGS sequence"/>
</dbReference>
<evidence type="ECO:0000259" key="6">
    <source>
        <dbReference type="SMART" id="SM00062"/>
    </source>
</evidence>
<feature type="signal peptide" evidence="5">
    <location>
        <begin position="1"/>
        <end position="27"/>
    </location>
</feature>
<evidence type="ECO:0000256" key="3">
    <source>
        <dbReference type="ARBA" id="ARBA00022729"/>
    </source>
</evidence>
<dbReference type="EMBL" id="DXBR01000107">
    <property type="protein sequence ID" value="HIZ40550.1"/>
    <property type="molecule type" value="Genomic_DNA"/>
</dbReference>
<feature type="domain" description="Solute-binding protein family 3/N-terminal" evidence="6">
    <location>
        <begin position="54"/>
        <end position="261"/>
    </location>
</feature>
<evidence type="ECO:0000256" key="4">
    <source>
        <dbReference type="RuleBase" id="RU003744"/>
    </source>
</evidence>
<name>A0A9D2J819_9FIRM</name>
<feature type="chain" id="PRO_5038876898" evidence="5">
    <location>
        <begin position="28"/>
        <end position="262"/>
    </location>
</feature>
<comment type="caution">
    <text evidence="7">The sequence shown here is derived from an EMBL/GenBank/DDBJ whole genome shotgun (WGS) entry which is preliminary data.</text>
</comment>
<keyword evidence="3 5" id="KW-0732">Signal</keyword>
<dbReference type="PANTHER" id="PTHR35936:SF17">
    <property type="entry name" value="ARGININE-BINDING EXTRACELLULAR PROTEIN ARTP"/>
    <property type="match status" value="1"/>
</dbReference>
<dbReference type="PANTHER" id="PTHR35936">
    <property type="entry name" value="MEMBRANE-BOUND LYTIC MUREIN TRANSGLYCOSYLASE F"/>
    <property type="match status" value="1"/>
</dbReference>
<dbReference type="PROSITE" id="PS51257">
    <property type="entry name" value="PROKAR_LIPOPROTEIN"/>
    <property type="match status" value="1"/>
</dbReference>
<dbReference type="Gene3D" id="3.40.190.10">
    <property type="entry name" value="Periplasmic binding protein-like II"/>
    <property type="match status" value="2"/>
</dbReference>
<proteinExistence type="inferred from homology"/>
<gene>
    <name evidence="7" type="ORF">H9968_11655</name>
</gene>
<evidence type="ECO:0000313" key="7">
    <source>
        <dbReference type="EMBL" id="HIZ40550.1"/>
    </source>
</evidence>
<comment type="similarity">
    <text evidence="2 4">Belongs to the bacterial solute-binding protein 3 family.</text>
</comment>
<dbReference type="PROSITE" id="PS01039">
    <property type="entry name" value="SBP_BACTERIAL_3"/>
    <property type="match status" value="1"/>
</dbReference>